<name>A0ABU8GSS0_9ACTN</name>
<gene>
    <name evidence="6" type="ORF">WB403_40560</name>
</gene>
<dbReference type="Proteomes" id="UP001365781">
    <property type="component" value="Unassembled WGS sequence"/>
</dbReference>
<dbReference type="SUPFAM" id="SSF52540">
    <property type="entry name" value="P-loop containing nucleoside triphosphate hydrolases"/>
    <property type="match status" value="1"/>
</dbReference>
<evidence type="ECO:0000256" key="2">
    <source>
        <dbReference type="ARBA" id="ARBA00017144"/>
    </source>
</evidence>
<sequence length="378" mass="40816">MSALSVPYSPGTDDRRQGPFVVLEGVSGVGKSTLARLLADRLGATAIHTLTTPHTDWSDTINRNLRPLPQLAFYLSGLLHTSDAIRQRLGTGPVVADRYASSVMACHAAVNQVGLDQVRELISPFLPYLVVPDATFYLTSSDNSLRERMDTKTDVKQDDTDLFDIPGRLARLRENFQSVAESDLSAYAVMVATDGRGPDGLADIIVKHLESNVLNPVDTDSVIRDGRLAGVFPGEIHEGVAWWAAACFVVVSQAGKMAVAHDSHPTTAEFHRRFCRGAINAEHWGCQVSSLGTADEAQLLHAMKELGGVPGALLTTTDDGGGQQTVTIRLYNTDGRLITEDTGLAKLRKMIASDRVPLPVNDQAKGTVTERHDLVEAL</sequence>
<evidence type="ECO:0000313" key="6">
    <source>
        <dbReference type="EMBL" id="MEI5615429.1"/>
    </source>
</evidence>
<proteinExistence type="inferred from homology"/>
<evidence type="ECO:0000256" key="4">
    <source>
        <dbReference type="ARBA" id="ARBA00022840"/>
    </source>
</evidence>
<comment type="similarity">
    <text evidence="1">Belongs to the thymidylate kinase family.</text>
</comment>
<dbReference type="PANTHER" id="PTHR10344:SF4">
    <property type="entry name" value="UMP-CMP KINASE 2, MITOCHONDRIAL"/>
    <property type="match status" value="1"/>
</dbReference>
<evidence type="ECO:0000256" key="1">
    <source>
        <dbReference type="ARBA" id="ARBA00009776"/>
    </source>
</evidence>
<keyword evidence="3" id="KW-0547">Nucleotide-binding</keyword>
<keyword evidence="4" id="KW-0067">ATP-binding</keyword>
<feature type="domain" description="Thymidylate kinase-like" evidence="5">
    <location>
        <begin position="23"/>
        <end position="183"/>
    </location>
</feature>
<protein>
    <recommendedName>
        <fullName evidence="2">Thymidylate kinase</fullName>
    </recommendedName>
</protein>
<evidence type="ECO:0000256" key="3">
    <source>
        <dbReference type="ARBA" id="ARBA00022741"/>
    </source>
</evidence>
<evidence type="ECO:0000313" key="7">
    <source>
        <dbReference type="Proteomes" id="UP001365781"/>
    </source>
</evidence>
<dbReference type="Gene3D" id="3.40.120.10">
    <property type="entry name" value="Alpha-D-Glucose-1,6-Bisphosphate, subunit A, domain 3"/>
    <property type="match status" value="1"/>
</dbReference>
<dbReference type="RefSeq" id="WP_336541748.1">
    <property type="nucleotide sequence ID" value="NZ_JBBAYL010000011.1"/>
</dbReference>
<reference evidence="6 7" key="1">
    <citation type="submission" date="2024-03" db="EMBL/GenBank/DDBJ databases">
        <title>First Report of Pectobacterium brasiliscabiei causing potato scab in china.</title>
        <authorList>
            <person name="Handique U."/>
        </authorList>
    </citation>
    <scope>NUCLEOTIDE SEQUENCE [LARGE SCALE GENOMIC DNA]</scope>
    <source>
        <strain evidence="6 7">ZRIMU1503</strain>
    </source>
</reference>
<evidence type="ECO:0000259" key="5">
    <source>
        <dbReference type="Pfam" id="PF02223"/>
    </source>
</evidence>
<accession>A0ABU8GSS0</accession>
<dbReference type="Gene3D" id="3.40.50.300">
    <property type="entry name" value="P-loop containing nucleotide triphosphate hydrolases"/>
    <property type="match status" value="1"/>
</dbReference>
<dbReference type="EMBL" id="JBBAYM010000037">
    <property type="protein sequence ID" value="MEI5615429.1"/>
    <property type="molecule type" value="Genomic_DNA"/>
</dbReference>
<dbReference type="Pfam" id="PF02223">
    <property type="entry name" value="Thymidylate_kin"/>
    <property type="match status" value="1"/>
</dbReference>
<dbReference type="PANTHER" id="PTHR10344">
    <property type="entry name" value="THYMIDYLATE KINASE"/>
    <property type="match status" value="1"/>
</dbReference>
<comment type="caution">
    <text evidence="6">The sequence shown here is derived from an EMBL/GenBank/DDBJ whole genome shotgun (WGS) entry which is preliminary data.</text>
</comment>
<dbReference type="InterPro" id="IPR039430">
    <property type="entry name" value="Thymidylate_kin-like_dom"/>
</dbReference>
<organism evidence="6 7">
    <name type="scientific">Streptomyces brasiliscabiei</name>
    <dbReference type="NCBI Taxonomy" id="2736302"/>
    <lineage>
        <taxon>Bacteria</taxon>
        <taxon>Bacillati</taxon>
        <taxon>Actinomycetota</taxon>
        <taxon>Actinomycetes</taxon>
        <taxon>Kitasatosporales</taxon>
        <taxon>Streptomycetaceae</taxon>
        <taxon>Streptomyces</taxon>
    </lineage>
</organism>
<dbReference type="InterPro" id="IPR027417">
    <property type="entry name" value="P-loop_NTPase"/>
</dbReference>
<keyword evidence="7" id="KW-1185">Reference proteome</keyword>